<name>A0ABQ5DKU2_9ASTR</name>
<sequence>MKVEESLNVTFDETPPPPKTSPLEDDDLVEEQAIEEMAQKKRTTRASPATTTTTTPITNTQLKALIDQGIINALAAHDADRSMNGDDSHNSGMGVRRNETVGHDVTYEMTWTDLKKKMTDKYCLRSEIKKLENVAQAYAAGTGERKEYAGTLPFCNKRKSLAATNNQRNLTCYECRNPRNYMSDCPKLKNQNHRNQAEGTGARGLVHALGGGETDQDLNDMEDDISA</sequence>
<accession>A0ABQ5DKU2</accession>
<organism evidence="2 3">
    <name type="scientific">Tanacetum coccineum</name>
    <dbReference type="NCBI Taxonomy" id="301880"/>
    <lineage>
        <taxon>Eukaryota</taxon>
        <taxon>Viridiplantae</taxon>
        <taxon>Streptophyta</taxon>
        <taxon>Embryophyta</taxon>
        <taxon>Tracheophyta</taxon>
        <taxon>Spermatophyta</taxon>
        <taxon>Magnoliopsida</taxon>
        <taxon>eudicotyledons</taxon>
        <taxon>Gunneridae</taxon>
        <taxon>Pentapetalae</taxon>
        <taxon>asterids</taxon>
        <taxon>campanulids</taxon>
        <taxon>Asterales</taxon>
        <taxon>Asteraceae</taxon>
        <taxon>Asteroideae</taxon>
        <taxon>Anthemideae</taxon>
        <taxon>Anthemidinae</taxon>
        <taxon>Tanacetum</taxon>
    </lineage>
</organism>
<gene>
    <name evidence="2" type="ORF">Tco_0939383</name>
</gene>
<reference evidence="2" key="1">
    <citation type="journal article" date="2022" name="Int. J. Mol. Sci.">
        <title>Draft Genome of Tanacetum Coccineum: Genomic Comparison of Closely Related Tanacetum-Family Plants.</title>
        <authorList>
            <person name="Yamashiro T."/>
            <person name="Shiraishi A."/>
            <person name="Nakayama K."/>
            <person name="Satake H."/>
        </authorList>
    </citation>
    <scope>NUCLEOTIDE SEQUENCE</scope>
</reference>
<comment type="caution">
    <text evidence="2">The sequence shown here is derived from an EMBL/GenBank/DDBJ whole genome shotgun (WGS) entry which is preliminary data.</text>
</comment>
<proteinExistence type="predicted"/>
<reference evidence="2" key="2">
    <citation type="submission" date="2022-01" db="EMBL/GenBank/DDBJ databases">
        <authorList>
            <person name="Yamashiro T."/>
            <person name="Shiraishi A."/>
            <person name="Satake H."/>
            <person name="Nakayama K."/>
        </authorList>
    </citation>
    <scope>NUCLEOTIDE SEQUENCE</scope>
</reference>
<evidence type="ECO:0000256" key="1">
    <source>
        <dbReference type="SAM" id="MobiDB-lite"/>
    </source>
</evidence>
<evidence type="ECO:0008006" key="4">
    <source>
        <dbReference type="Google" id="ProtNLM"/>
    </source>
</evidence>
<dbReference type="EMBL" id="BQNB010015393">
    <property type="protein sequence ID" value="GJT39518.1"/>
    <property type="molecule type" value="Genomic_DNA"/>
</dbReference>
<evidence type="ECO:0000313" key="2">
    <source>
        <dbReference type="EMBL" id="GJT39518.1"/>
    </source>
</evidence>
<feature type="region of interest" description="Disordered" evidence="1">
    <location>
        <begin position="205"/>
        <end position="227"/>
    </location>
</feature>
<feature type="compositionally biased region" description="Acidic residues" evidence="1">
    <location>
        <begin position="214"/>
        <end position="227"/>
    </location>
</feature>
<keyword evidence="3" id="KW-1185">Reference proteome</keyword>
<dbReference type="Proteomes" id="UP001151760">
    <property type="component" value="Unassembled WGS sequence"/>
</dbReference>
<feature type="region of interest" description="Disordered" evidence="1">
    <location>
        <begin position="1"/>
        <end position="28"/>
    </location>
</feature>
<protein>
    <recommendedName>
        <fullName evidence="4">CCHC-type domain-containing protein</fullName>
    </recommendedName>
</protein>
<evidence type="ECO:0000313" key="3">
    <source>
        <dbReference type="Proteomes" id="UP001151760"/>
    </source>
</evidence>